<proteinExistence type="predicted"/>
<name>A0A8H5CA17_9AGAR</name>
<protein>
    <recommendedName>
        <fullName evidence="1">NmrA-like domain-containing protein</fullName>
    </recommendedName>
</protein>
<dbReference type="InterPro" id="IPR051604">
    <property type="entry name" value="Ergot_Alk_Oxidoreductase"/>
</dbReference>
<sequence>MLTPSPSANTQRPSFKFAPHADIVETSSHVAKVILKSGDMSIITRNISRAITILYKTAISSLENPRTMAHLCATISHTIGTTDVVSEVVFRSEVESQILKVILTLPRWENSDRPVAICIAMYFGGLYAEGLISPSAFWETIISNDYDKDYLKIFLPRTYLSASVYCAMVASARAVFRQWGVAVTDEESSLITIIQDMIRNHSSRIWELTDTSDRLDWLDASTLSNPFISEEIIHGVYILLPPGYVDPSQNIKLFIDKAVEHGVKRFVLLSGSAVEKEANFGISNVWRYLEEKGLDYFALRPTWFIDNIYEFYGKNIREADEFKTVMPNAKIPFVSVEDIAKFAVGIFLSEKNRINEQRIVGPELLSFDQIAAILTDVLGRKITHKPISPEELTHEYVSSLGWPEDYAKFLVEAELDCDAGSQEQWWGKPENAIGKETTKEWAQRFKAKLT</sequence>
<dbReference type="PANTHER" id="PTHR43162">
    <property type="match status" value="1"/>
</dbReference>
<organism evidence="2 3">
    <name type="scientific">Ephemerocybe angulata</name>
    <dbReference type="NCBI Taxonomy" id="980116"/>
    <lineage>
        <taxon>Eukaryota</taxon>
        <taxon>Fungi</taxon>
        <taxon>Dikarya</taxon>
        <taxon>Basidiomycota</taxon>
        <taxon>Agaricomycotina</taxon>
        <taxon>Agaricomycetes</taxon>
        <taxon>Agaricomycetidae</taxon>
        <taxon>Agaricales</taxon>
        <taxon>Agaricineae</taxon>
        <taxon>Psathyrellaceae</taxon>
        <taxon>Ephemerocybe</taxon>
    </lineage>
</organism>
<dbReference type="OrthoDB" id="419598at2759"/>
<reference evidence="2 3" key="1">
    <citation type="journal article" date="2020" name="ISME J.">
        <title>Uncovering the hidden diversity of litter-decomposition mechanisms in mushroom-forming fungi.</title>
        <authorList>
            <person name="Floudas D."/>
            <person name="Bentzer J."/>
            <person name="Ahren D."/>
            <person name="Johansson T."/>
            <person name="Persson P."/>
            <person name="Tunlid A."/>
        </authorList>
    </citation>
    <scope>NUCLEOTIDE SEQUENCE [LARGE SCALE GENOMIC DNA]</scope>
    <source>
        <strain evidence="2 3">CBS 175.51</strain>
    </source>
</reference>
<dbReference type="SUPFAM" id="SSF51735">
    <property type="entry name" value="NAD(P)-binding Rossmann-fold domains"/>
    <property type="match status" value="1"/>
</dbReference>
<evidence type="ECO:0000313" key="2">
    <source>
        <dbReference type="EMBL" id="KAF5338010.1"/>
    </source>
</evidence>
<keyword evidence="3" id="KW-1185">Reference proteome</keyword>
<evidence type="ECO:0000259" key="1">
    <source>
        <dbReference type="Pfam" id="PF05368"/>
    </source>
</evidence>
<feature type="domain" description="NmrA-like" evidence="1">
    <location>
        <begin position="236"/>
        <end position="414"/>
    </location>
</feature>
<dbReference type="InterPro" id="IPR008030">
    <property type="entry name" value="NmrA-like"/>
</dbReference>
<evidence type="ECO:0000313" key="3">
    <source>
        <dbReference type="Proteomes" id="UP000541558"/>
    </source>
</evidence>
<dbReference type="AlphaFoldDB" id="A0A8H5CA17"/>
<accession>A0A8H5CA17</accession>
<dbReference type="Gene3D" id="3.40.50.720">
    <property type="entry name" value="NAD(P)-binding Rossmann-like Domain"/>
    <property type="match status" value="1"/>
</dbReference>
<dbReference type="Pfam" id="PF05368">
    <property type="entry name" value="NmrA"/>
    <property type="match status" value="1"/>
</dbReference>
<dbReference type="InterPro" id="IPR036291">
    <property type="entry name" value="NAD(P)-bd_dom_sf"/>
</dbReference>
<comment type="caution">
    <text evidence="2">The sequence shown here is derived from an EMBL/GenBank/DDBJ whole genome shotgun (WGS) entry which is preliminary data.</text>
</comment>
<gene>
    <name evidence="2" type="ORF">D9611_014652</name>
</gene>
<dbReference type="PANTHER" id="PTHR43162:SF1">
    <property type="entry name" value="PRESTALK A DIFFERENTIATION PROTEIN A"/>
    <property type="match status" value="1"/>
</dbReference>
<dbReference type="EMBL" id="JAACJK010000019">
    <property type="protein sequence ID" value="KAF5338010.1"/>
    <property type="molecule type" value="Genomic_DNA"/>
</dbReference>
<dbReference type="Proteomes" id="UP000541558">
    <property type="component" value="Unassembled WGS sequence"/>
</dbReference>